<dbReference type="VEuPathDB" id="FungiDB:BO97DRAFT_231854"/>
<dbReference type="STRING" id="1450537.A0A395HLW3"/>
<proteinExistence type="predicted"/>
<evidence type="ECO:0000259" key="2">
    <source>
        <dbReference type="Pfam" id="PF00668"/>
    </source>
</evidence>
<dbReference type="GeneID" id="37195019"/>
<dbReference type="RefSeq" id="XP_025547012.1">
    <property type="nucleotide sequence ID" value="XM_025690730.1"/>
</dbReference>
<dbReference type="GO" id="GO:0003824">
    <property type="term" value="F:catalytic activity"/>
    <property type="evidence" value="ECO:0007669"/>
    <property type="project" value="InterPro"/>
</dbReference>
<organism evidence="3 4">
    <name type="scientific">Aspergillus homomorphus (strain CBS 101889)</name>
    <dbReference type="NCBI Taxonomy" id="1450537"/>
    <lineage>
        <taxon>Eukaryota</taxon>
        <taxon>Fungi</taxon>
        <taxon>Dikarya</taxon>
        <taxon>Ascomycota</taxon>
        <taxon>Pezizomycotina</taxon>
        <taxon>Eurotiomycetes</taxon>
        <taxon>Eurotiomycetidae</taxon>
        <taxon>Eurotiales</taxon>
        <taxon>Aspergillaceae</taxon>
        <taxon>Aspergillus</taxon>
        <taxon>Aspergillus subgen. Circumdati</taxon>
    </lineage>
</organism>
<dbReference type="Proteomes" id="UP000248961">
    <property type="component" value="Unassembled WGS sequence"/>
</dbReference>
<dbReference type="EMBL" id="KZ824323">
    <property type="protein sequence ID" value="RAL07858.1"/>
    <property type="molecule type" value="Genomic_DNA"/>
</dbReference>
<sequence length="204" mass="22700">MTTNHNMAMPEPMTISGNASSAPELWQMLGSRDKSAKTTTPHVQISDADQMKSILNIESTDVIQMTRKHLQVEENTCNRNLDDDSQSSSAYHSTSASTPQSLSPNLSVVQTEEDGIPDIHLVFEAVERASFAQERIRFLHEYLTDPTTFNVTMSYAVEGPLQPTELAAAFRAMSNRHESLRTAFFLDTKDGDPQLFQGVLPETH</sequence>
<dbReference type="Pfam" id="PF00668">
    <property type="entry name" value="Condensation"/>
    <property type="match status" value="1"/>
</dbReference>
<dbReference type="InterPro" id="IPR001242">
    <property type="entry name" value="Condensation_dom"/>
</dbReference>
<evidence type="ECO:0000313" key="4">
    <source>
        <dbReference type="Proteomes" id="UP000248961"/>
    </source>
</evidence>
<dbReference type="AlphaFoldDB" id="A0A395HLW3"/>
<dbReference type="SUPFAM" id="SSF52777">
    <property type="entry name" value="CoA-dependent acyltransferases"/>
    <property type="match status" value="1"/>
</dbReference>
<dbReference type="OrthoDB" id="329835at2759"/>
<accession>A0A395HLW3</accession>
<dbReference type="Gene3D" id="3.30.559.10">
    <property type="entry name" value="Chloramphenicol acetyltransferase-like domain"/>
    <property type="match status" value="1"/>
</dbReference>
<reference evidence="3 4" key="1">
    <citation type="submission" date="2018-02" db="EMBL/GenBank/DDBJ databases">
        <title>The genomes of Aspergillus section Nigri reveals drivers in fungal speciation.</title>
        <authorList>
            <consortium name="DOE Joint Genome Institute"/>
            <person name="Vesth T.C."/>
            <person name="Nybo J."/>
            <person name="Theobald S."/>
            <person name="Brandl J."/>
            <person name="Frisvad J.C."/>
            <person name="Nielsen K.F."/>
            <person name="Lyhne E.K."/>
            <person name="Kogle M.E."/>
            <person name="Kuo A."/>
            <person name="Riley R."/>
            <person name="Clum A."/>
            <person name="Nolan M."/>
            <person name="Lipzen A."/>
            <person name="Salamov A."/>
            <person name="Henrissat B."/>
            <person name="Wiebenga A."/>
            <person name="De vries R.P."/>
            <person name="Grigoriev I.V."/>
            <person name="Mortensen U.H."/>
            <person name="Andersen M.R."/>
            <person name="Baker S.E."/>
        </authorList>
    </citation>
    <scope>NUCLEOTIDE SEQUENCE [LARGE SCALE GENOMIC DNA]</scope>
    <source>
        <strain evidence="3 4">CBS 101889</strain>
    </source>
</reference>
<name>A0A395HLW3_ASPHC</name>
<gene>
    <name evidence="3" type="ORF">BO97DRAFT_231854</name>
</gene>
<feature type="region of interest" description="Disordered" evidence="1">
    <location>
        <begin position="77"/>
        <end position="106"/>
    </location>
</feature>
<feature type="domain" description="Condensation" evidence="2">
    <location>
        <begin position="129"/>
        <end position="194"/>
    </location>
</feature>
<evidence type="ECO:0000256" key="1">
    <source>
        <dbReference type="SAM" id="MobiDB-lite"/>
    </source>
</evidence>
<dbReference type="InterPro" id="IPR023213">
    <property type="entry name" value="CAT-like_dom_sf"/>
</dbReference>
<protein>
    <recommendedName>
        <fullName evidence="2">Condensation domain-containing protein</fullName>
    </recommendedName>
</protein>
<feature type="compositionally biased region" description="Low complexity" evidence="1">
    <location>
        <begin position="86"/>
        <end position="98"/>
    </location>
</feature>
<evidence type="ECO:0000313" key="3">
    <source>
        <dbReference type="EMBL" id="RAL07858.1"/>
    </source>
</evidence>
<keyword evidence="4" id="KW-1185">Reference proteome</keyword>